<reference evidence="1 2" key="1">
    <citation type="submission" date="2014-09" db="EMBL/GenBank/DDBJ databases">
        <authorList>
            <person name="Ellenberger Sabrina"/>
        </authorList>
    </citation>
    <scope>NUCLEOTIDE SEQUENCE [LARGE SCALE GENOMIC DNA]</scope>
    <source>
        <strain evidence="1 2">CBS 412.66</strain>
    </source>
</reference>
<protein>
    <submittedName>
        <fullName evidence="1">Uncharacterized protein</fullName>
    </submittedName>
</protein>
<accession>A0A0B7MZX2</accession>
<evidence type="ECO:0000313" key="2">
    <source>
        <dbReference type="Proteomes" id="UP000054107"/>
    </source>
</evidence>
<gene>
    <name evidence="1" type="primary">PARPA_04449.1 scaffold 13509</name>
</gene>
<sequence>MIDTLAEVDELNEVLAVKRGLSKNEIPIVAPGQQVQANKKARLKGPPSAEVQAIIDAAMQEPGRRRTRPKPRVLSVPTKLLNIWKKLAQLDAGLSVLDWVAIDKD</sequence>
<name>A0A0B7MZX2_9FUNG</name>
<dbReference type="EMBL" id="LN724888">
    <property type="protein sequence ID" value="CEP10702.1"/>
    <property type="molecule type" value="Genomic_DNA"/>
</dbReference>
<proteinExistence type="predicted"/>
<dbReference type="AlphaFoldDB" id="A0A0B7MZX2"/>
<dbReference type="OrthoDB" id="2289936at2759"/>
<feature type="non-terminal residue" evidence="1">
    <location>
        <position position="105"/>
    </location>
</feature>
<keyword evidence="2" id="KW-1185">Reference proteome</keyword>
<organism evidence="1 2">
    <name type="scientific">Parasitella parasitica</name>
    <dbReference type="NCBI Taxonomy" id="35722"/>
    <lineage>
        <taxon>Eukaryota</taxon>
        <taxon>Fungi</taxon>
        <taxon>Fungi incertae sedis</taxon>
        <taxon>Mucoromycota</taxon>
        <taxon>Mucoromycotina</taxon>
        <taxon>Mucoromycetes</taxon>
        <taxon>Mucorales</taxon>
        <taxon>Mucorineae</taxon>
        <taxon>Mucoraceae</taxon>
        <taxon>Parasitella</taxon>
    </lineage>
</organism>
<evidence type="ECO:0000313" key="1">
    <source>
        <dbReference type="EMBL" id="CEP10702.1"/>
    </source>
</evidence>
<dbReference type="Proteomes" id="UP000054107">
    <property type="component" value="Unassembled WGS sequence"/>
</dbReference>